<reference evidence="1 2" key="1">
    <citation type="submission" date="2018-06" db="EMBL/GenBank/DDBJ databases">
        <authorList>
            <consortium name="Pathogen Informatics"/>
            <person name="Doyle S."/>
        </authorList>
    </citation>
    <scope>NUCLEOTIDE SEQUENCE [LARGE SCALE GENOMIC DNA]</scope>
    <source>
        <strain evidence="1 2">NCTC7915</strain>
    </source>
</reference>
<sequence>MRDYYSKEVEYRLDSSDPLGKVFPLKRDGLNGPMIVSEEVSDSTWSKKMIAGAGPMVSATAPASGTLHCKIIDHEGKVIAQQEGVNGQEVKCQVHRIKDSSQ</sequence>
<evidence type="ECO:0000313" key="2">
    <source>
        <dbReference type="Proteomes" id="UP000254118"/>
    </source>
</evidence>
<evidence type="ECO:0000313" key="1">
    <source>
        <dbReference type="EMBL" id="STD02997.1"/>
    </source>
</evidence>
<dbReference type="Proteomes" id="UP000254118">
    <property type="component" value="Unassembled WGS sequence"/>
</dbReference>
<organism evidence="1 2">
    <name type="scientific">Dermatophilus congolensis</name>
    <dbReference type="NCBI Taxonomy" id="1863"/>
    <lineage>
        <taxon>Bacteria</taxon>
        <taxon>Bacillati</taxon>
        <taxon>Actinomycetota</taxon>
        <taxon>Actinomycetes</taxon>
        <taxon>Micrococcales</taxon>
        <taxon>Dermatophilaceae</taxon>
        <taxon>Dermatophilus</taxon>
    </lineage>
</organism>
<accession>A0AA46BL52</accession>
<comment type="caution">
    <text evidence="1">The sequence shown here is derived from an EMBL/GenBank/DDBJ whole genome shotgun (WGS) entry which is preliminary data.</text>
</comment>
<dbReference type="EMBL" id="UFYA01000001">
    <property type="protein sequence ID" value="STD02997.1"/>
    <property type="molecule type" value="Genomic_DNA"/>
</dbReference>
<protein>
    <submittedName>
        <fullName evidence="1">Uncharacterized protein</fullName>
    </submittedName>
</protein>
<name>A0AA46BL52_9MICO</name>
<gene>
    <name evidence="1" type="ORF">NCTC7915_00031</name>
</gene>
<dbReference type="AlphaFoldDB" id="A0AA46BL52"/>
<proteinExistence type="predicted"/>